<evidence type="ECO:0000256" key="3">
    <source>
        <dbReference type="ARBA" id="ARBA00022475"/>
    </source>
</evidence>
<comment type="subcellular location">
    <subcellularLocation>
        <location evidence="1 7">Cell membrane</location>
        <topology evidence="1 7">Multi-pass membrane protein</topology>
    </subcellularLocation>
</comment>
<evidence type="ECO:0000313" key="10">
    <source>
        <dbReference type="Proteomes" id="UP000824260"/>
    </source>
</evidence>
<evidence type="ECO:0000256" key="7">
    <source>
        <dbReference type="RuleBase" id="RU363032"/>
    </source>
</evidence>
<comment type="similarity">
    <text evidence="7">Belongs to the binding-protein-dependent transport system permease family.</text>
</comment>
<gene>
    <name evidence="9" type="ORF">IAA52_01055</name>
</gene>
<feature type="transmembrane region" description="Helical" evidence="7">
    <location>
        <begin position="70"/>
        <end position="98"/>
    </location>
</feature>
<comment type="caution">
    <text evidence="9">The sequence shown here is derived from an EMBL/GenBank/DDBJ whole genome shotgun (WGS) entry which is preliminary data.</text>
</comment>
<protein>
    <submittedName>
        <fullName evidence="9">ABC transporter permease subunit</fullName>
    </submittedName>
</protein>
<dbReference type="PANTHER" id="PTHR30151">
    <property type="entry name" value="ALKANE SULFONATE ABC TRANSPORTER-RELATED, MEMBRANE SUBUNIT"/>
    <property type="match status" value="1"/>
</dbReference>
<dbReference type="InterPro" id="IPR035906">
    <property type="entry name" value="MetI-like_sf"/>
</dbReference>
<dbReference type="GO" id="GO:0055085">
    <property type="term" value="P:transmembrane transport"/>
    <property type="evidence" value="ECO:0007669"/>
    <property type="project" value="InterPro"/>
</dbReference>
<evidence type="ECO:0000256" key="4">
    <source>
        <dbReference type="ARBA" id="ARBA00022692"/>
    </source>
</evidence>
<keyword evidence="2 7" id="KW-0813">Transport</keyword>
<dbReference type="Gene3D" id="1.10.3720.10">
    <property type="entry name" value="MetI-like"/>
    <property type="match status" value="1"/>
</dbReference>
<evidence type="ECO:0000256" key="2">
    <source>
        <dbReference type="ARBA" id="ARBA00022448"/>
    </source>
</evidence>
<evidence type="ECO:0000313" key="9">
    <source>
        <dbReference type="EMBL" id="HIQ81669.1"/>
    </source>
</evidence>
<keyword evidence="5 7" id="KW-1133">Transmembrane helix</keyword>
<dbReference type="PANTHER" id="PTHR30151:SF0">
    <property type="entry name" value="ABC TRANSPORTER PERMEASE PROTEIN MJ0413-RELATED"/>
    <property type="match status" value="1"/>
</dbReference>
<keyword evidence="6 7" id="KW-0472">Membrane</keyword>
<evidence type="ECO:0000256" key="6">
    <source>
        <dbReference type="ARBA" id="ARBA00023136"/>
    </source>
</evidence>
<evidence type="ECO:0000259" key="8">
    <source>
        <dbReference type="PROSITE" id="PS50928"/>
    </source>
</evidence>
<sequence length="261" mass="28551">MKRTSTSPKAKDKLLRLGAVVFWLLLWQIGSMLLNQEILLVSPVSACATLIRMMGESAFYQAVFGSFGRILAGFVLSTLLGILLAALSRAFSVVRILLRPLLSTIKATPVASIVILALIWIRSTNLSIFISFLMVLPIAYENVLEGFDSADPKLLEMARVFRIPFGGRVRAIYAPAAFPMLLTAVRLSLGMCWKAGIAAEVIAQPRNSIGSALQQAKLFFATPEMFAWTLAIILLSVALEKLVVLLITALQRRMEGTPCSH</sequence>
<dbReference type="Proteomes" id="UP000824260">
    <property type="component" value="Unassembled WGS sequence"/>
</dbReference>
<dbReference type="PROSITE" id="PS50928">
    <property type="entry name" value="ABC_TM1"/>
    <property type="match status" value="1"/>
</dbReference>
<keyword evidence="3" id="KW-1003">Cell membrane</keyword>
<dbReference type="EMBL" id="DVFZ01000012">
    <property type="protein sequence ID" value="HIQ81669.1"/>
    <property type="molecule type" value="Genomic_DNA"/>
</dbReference>
<dbReference type="AlphaFoldDB" id="A0A9D0ZJZ0"/>
<accession>A0A9D0ZJZ0</accession>
<dbReference type="SUPFAM" id="SSF161098">
    <property type="entry name" value="MetI-like"/>
    <property type="match status" value="1"/>
</dbReference>
<dbReference type="GO" id="GO:0005886">
    <property type="term" value="C:plasma membrane"/>
    <property type="evidence" value="ECO:0007669"/>
    <property type="project" value="UniProtKB-SubCell"/>
</dbReference>
<dbReference type="InterPro" id="IPR000515">
    <property type="entry name" value="MetI-like"/>
</dbReference>
<reference evidence="9" key="1">
    <citation type="submission" date="2020-10" db="EMBL/GenBank/DDBJ databases">
        <authorList>
            <person name="Gilroy R."/>
        </authorList>
    </citation>
    <scope>NUCLEOTIDE SEQUENCE</scope>
    <source>
        <strain evidence="9">ChiSjej6B24-2974</strain>
    </source>
</reference>
<feature type="domain" description="ABC transmembrane type-1" evidence="8">
    <location>
        <begin position="63"/>
        <end position="243"/>
    </location>
</feature>
<keyword evidence="4 7" id="KW-0812">Transmembrane</keyword>
<evidence type="ECO:0000256" key="5">
    <source>
        <dbReference type="ARBA" id="ARBA00022989"/>
    </source>
</evidence>
<feature type="transmembrane region" description="Helical" evidence="7">
    <location>
        <begin position="110"/>
        <end position="140"/>
    </location>
</feature>
<feature type="transmembrane region" description="Helical" evidence="7">
    <location>
        <begin position="225"/>
        <end position="247"/>
    </location>
</feature>
<evidence type="ECO:0000256" key="1">
    <source>
        <dbReference type="ARBA" id="ARBA00004651"/>
    </source>
</evidence>
<organism evidence="9 10">
    <name type="scientific">Candidatus Pullichristensenella stercorigallinarum</name>
    <dbReference type="NCBI Taxonomy" id="2840909"/>
    <lineage>
        <taxon>Bacteria</taxon>
        <taxon>Bacillati</taxon>
        <taxon>Bacillota</taxon>
        <taxon>Clostridia</taxon>
        <taxon>Candidatus Pullichristensenella</taxon>
    </lineage>
</organism>
<reference evidence="9" key="2">
    <citation type="journal article" date="2021" name="PeerJ">
        <title>Extensive microbial diversity within the chicken gut microbiome revealed by metagenomics and culture.</title>
        <authorList>
            <person name="Gilroy R."/>
            <person name="Ravi A."/>
            <person name="Getino M."/>
            <person name="Pursley I."/>
            <person name="Horton D.L."/>
            <person name="Alikhan N.F."/>
            <person name="Baker D."/>
            <person name="Gharbi K."/>
            <person name="Hall N."/>
            <person name="Watson M."/>
            <person name="Adriaenssens E.M."/>
            <person name="Foster-Nyarko E."/>
            <person name="Jarju S."/>
            <person name="Secka A."/>
            <person name="Antonio M."/>
            <person name="Oren A."/>
            <person name="Chaudhuri R.R."/>
            <person name="La Ragione R."/>
            <person name="Hildebrand F."/>
            <person name="Pallen M.J."/>
        </authorList>
    </citation>
    <scope>NUCLEOTIDE SEQUENCE</scope>
    <source>
        <strain evidence="9">ChiSjej6B24-2974</strain>
    </source>
</reference>
<dbReference type="CDD" id="cd06261">
    <property type="entry name" value="TM_PBP2"/>
    <property type="match status" value="1"/>
</dbReference>
<name>A0A9D0ZJZ0_9FIRM</name>
<dbReference type="Pfam" id="PF00528">
    <property type="entry name" value="BPD_transp_1"/>
    <property type="match status" value="1"/>
</dbReference>
<proteinExistence type="inferred from homology"/>